<evidence type="ECO:0000256" key="1">
    <source>
        <dbReference type="SAM" id="MobiDB-lite"/>
    </source>
</evidence>
<dbReference type="EMBL" id="JACQAY010000155">
    <property type="protein sequence ID" value="MBI3539614.1"/>
    <property type="molecule type" value="Genomic_DNA"/>
</dbReference>
<name>A0A9D6L844_UNCEI</name>
<comment type="caution">
    <text evidence="3">The sequence shown here is derived from an EMBL/GenBank/DDBJ whole genome shotgun (WGS) entry which is preliminary data.</text>
</comment>
<feature type="region of interest" description="Disordered" evidence="1">
    <location>
        <begin position="84"/>
        <end position="146"/>
    </location>
</feature>
<protein>
    <recommendedName>
        <fullName evidence="5">EF-hand domain-containing protein</fullName>
    </recommendedName>
</protein>
<evidence type="ECO:0008006" key="5">
    <source>
        <dbReference type="Google" id="ProtNLM"/>
    </source>
</evidence>
<gene>
    <name evidence="3" type="ORF">HY076_05025</name>
</gene>
<dbReference type="Proteomes" id="UP000807850">
    <property type="component" value="Unassembled WGS sequence"/>
</dbReference>
<organism evidence="3 4">
    <name type="scientific">Eiseniibacteriota bacterium</name>
    <dbReference type="NCBI Taxonomy" id="2212470"/>
    <lineage>
        <taxon>Bacteria</taxon>
        <taxon>Candidatus Eiseniibacteriota</taxon>
    </lineage>
</organism>
<dbReference type="PROSITE" id="PS51257">
    <property type="entry name" value="PROKAR_LIPOPROTEIN"/>
    <property type="match status" value="1"/>
</dbReference>
<reference evidence="3" key="1">
    <citation type="submission" date="2020-07" db="EMBL/GenBank/DDBJ databases">
        <title>Huge and variable diversity of episymbiotic CPR bacteria and DPANN archaea in groundwater ecosystems.</title>
        <authorList>
            <person name="He C.Y."/>
            <person name="Keren R."/>
            <person name="Whittaker M."/>
            <person name="Farag I.F."/>
            <person name="Doudna J."/>
            <person name="Cate J.H.D."/>
            <person name="Banfield J.F."/>
        </authorList>
    </citation>
    <scope>NUCLEOTIDE SEQUENCE</scope>
    <source>
        <strain evidence="3">NC_groundwater_928_Pr1_S-0.2um_72_17</strain>
    </source>
</reference>
<proteinExistence type="predicted"/>
<evidence type="ECO:0000256" key="2">
    <source>
        <dbReference type="SAM" id="SignalP"/>
    </source>
</evidence>
<feature type="compositionally biased region" description="Basic and acidic residues" evidence="1">
    <location>
        <begin position="131"/>
        <end position="146"/>
    </location>
</feature>
<dbReference type="AlphaFoldDB" id="A0A9D6L844"/>
<feature type="signal peptide" evidence="2">
    <location>
        <begin position="1"/>
        <end position="25"/>
    </location>
</feature>
<feature type="chain" id="PRO_5039260625" description="EF-hand domain-containing protein" evidence="2">
    <location>
        <begin position="26"/>
        <end position="146"/>
    </location>
</feature>
<keyword evidence="2" id="KW-0732">Signal</keyword>
<accession>A0A9D6L844</accession>
<sequence>MLRPVARVIIAAALLLAACAIAAQARPRIRRDFVATYPKTQGTKLDACVTCHATEDDTLNPYGEALKQATFDFKAIEKLDSDGDGVANRAEIDSLTFPGDPEDRPGARRDSTRADSTRHAPSRSDSATVKPKGEARPDTIKAPKNG</sequence>
<feature type="compositionally biased region" description="Basic and acidic residues" evidence="1">
    <location>
        <begin position="101"/>
        <end position="118"/>
    </location>
</feature>
<evidence type="ECO:0000313" key="4">
    <source>
        <dbReference type="Proteomes" id="UP000807850"/>
    </source>
</evidence>
<evidence type="ECO:0000313" key="3">
    <source>
        <dbReference type="EMBL" id="MBI3539614.1"/>
    </source>
</evidence>